<accession>A0ABT9MMR2</accession>
<gene>
    <name evidence="7" type="ORF">J2S43_001246</name>
</gene>
<sequence length="225" mass="23250">MRQNTTLGVRISTRRPGTPRPVRELPPAAQVLDRVFDGRPLLAVLRGLPIDRTVALAEAVWDTGLGVVEVPLHAPSSRDALAAVARLGAERGEVVGAGGILTPGLVPVARAAGAAFTLAPGFDPDVLRDSLAAGLPHLPGATTPTEIQHALRTGCRWLTAFPAATLGPAWLQALHDVFPQISLIATGGITTIDVPAFRAAGARCLSVEAPLLQPTALPALLAALN</sequence>
<name>A0ABT9MMR2_9ACTN</name>
<evidence type="ECO:0000256" key="4">
    <source>
        <dbReference type="ARBA" id="ARBA00023239"/>
    </source>
</evidence>
<dbReference type="CDD" id="cd00452">
    <property type="entry name" value="KDPG_aldolase"/>
    <property type="match status" value="1"/>
</dbReference>
<evidence type="ECO:0000313" key="7">
    <source>
        <dbReference type="EMBL" id="MDP9792734.1"/>
    </source>
</evidence>
<dbReference type="EC" id="4.1.2.14" evidence="7"/>
<dbReference type="Proteomes" id="UP001240984">
    <property type="component" value="Unassembled WGS sequence"/>
</dbReference>
<evidence type="ECO:0000313" key="8">
    <source>
        <dbReference type="Proteomes" id="UP001240984"/>
    </source>
</evidence>
<dbReference type="EC" id="4.1.3.42" evidence="7"/>
<reference evidence="7 8" key="1">
    <citation type="submission" date="2023-07" db="EMBL/GenBank/DDBJ databases">
        <title>Sequencing the genomes of 1000 actinobacteria strains.</title>
        <authorList>
            <person name="Klenk H.-P."/>
        </authorList>
    </citation>
    <scope>NUCLEOTIDE SEQUENCE [LARGE SCALE GENOMIC DNA]</scope>
    <source>
        <strain evidence="7 8">DSM 44710</strain>
    </source>
</reference>
<dbReference type="GO" id="GO:0008675">
    <property type="term" value="F:2-dehydro-3-deoxy-phosphogluconate aldolase activity"/>
    <property type="evidence" value="ECO:0007669"/>
    <property type="project" value="UniProtKB-EC"/>
</dbReference>
<keyword evidence="5" id="KW-0119">Carbohydrate metabolism</keyword>
<evidence type="ECO:0000256" key="3">
    <source>
        <dbReference type="ARBA" id="ARBA00011233"/>
    </source>
</evidence>
<comment type="caution">
    <text evidence="7">The sequence shown here is derived from an EMBL/GenBank/DDBJ whole genome shotgun (WGS) entry which is preliminary data.</text>
</comment>
<comment type="subunit">
    <text evidence="3">Homotrimer.</text>
</comment>
<dbReference type="InterPro" id="IPR000887">
    <property type="entry name" value="Aldlse_KDPG_KHG"/>
</dbReference>
<keyword evidence="4 7" id="KW-0456">Lyase</keyword>
<proteinExistence type="inferred from homology"/>
<dbReference type="SUPFAM" id="SSF51569">
    <property type="entry name" value="Aldolase"/>
    <property type="match status" value="1"/>
</dbReference>
<keyword evidence="8" id="KW-1185">Reference proteome</keyword>
<dbReference type="Gene3D" id="3.20.20.70">
    <property type="entry name" value="Aldolase class I"/>
    <property type="match status" value="1"/>
</dbReference>
<comment type="similarity">
    <text evidence="2">Belongs to the KHG/KDPG aldolase family.</text>
</comment>
<protein>
    <submittedName>
        <fullName evidence="7">2-dehydro-3-deoxyphosphogluconate aldolase/(4S)-4-hydroxy-2-oxoglutarate aldolase</fullName>
        <ecNumber evidence="7">4.1.2.14</ecNumber>
        <ecNumber evidence="7">4.1.3.42</ecNumber>
    </submittedName>
</protein>
<evidence type="ECO:0000256" key="6">
    <source>
        <dbReference type="SAM" id="MobiDB-lite"/>
    </source>
</evidence>
<dbReference type="PANTHER" id="PTHR30246">
    <property type="entry name" value="2-KETO-3-DEOXY-6-PHOSPHOGLUCONATE ALDOLASE"/>
    <property type="match status" value="1"/>
</dbReference>
<dbReference type="GO" id="GO:0106009">
    <property type="term" value="F:(4S)-4-hydroxy-2-oxoglutarate aldolase activity"/>
    <property type="evidence" value="ECO:0007669"/>
    <property type="project" value="UniProtKB-EC"/>
</dbReference>
<dbReference type="PANTHER" id="PTHR30246:SF1">
    <property type="entry name" value="2-DEHYDRO-3-DEOXY-6-PHOSPHOGALACTONATE ALDOLASE-RELATED"/>
    <property type="match status" value="1"/>
</dbReference>
<organism evidence="7 8">
    <name type="scientific">Catenuloplanes nepalensis</name>
    <dbReference type="NCBI Taxonomy" id="587533"/>
    <lineage>
        <taxon>Bacteria</taxon>
        <taxon>Bacillati</taxon>
        <taxon>Actinomycetota</taxon>
        <taxon>Actinomycetes</taxon>
        <taxon>Micromonosporales</taxon>
        <taxon>Micromonosporaceae</taxon>
        <taxon>Catenuloplanes</taxon>
    </lineage>
</organism>
<dbReference type="Pfam" id="PF01081">
    <property type="entry name" value="Aldolase"/>
    <property type="match status" value="1"/>
</dbReference>
<dbReference type="RefSeq" id="WP_306827610.1">
    <property type="nucleotide sequence ID" value="NZ_JAUSRA010000001.1"/>
</dbReference>
<dbReference type="EMBL" id="JAUSRA010000001">
    <property type="protein sequence ID" value="MDP9792734.1"/>
    <property type="molecule type" value="Genomic_DNA"/>
</dbReference>
<evidence type="ECO:0000256" key="2">
    <source>
        <dbReference type="ARBA" id="ARBA00006906"/>
    </source>
</evidence>
<evidence type="ECO:0000256" key="1">
    <source>
        <dbReference type="ARBA" id="ARBA00004761"/>
    </source>
</evidence>
<dbReference type="InterPro" id="IPR013785">
    <property type="entry name" value="Aldolase_TIM"/>
</dbReference>
<comment type="pathway">
    <text evidence="1">Carbohydrate acid metabolism.</text>
</comment>
<evidence type="ECO:0000256" key="5">
    <source>
        <dbReference type="ARBA" id="ARBA00023277"/>
    </source>
</evidence>
<feature type="region of interest" description="Disordered" evidence="6">
    <location>
        <begin position="1"/>
        <end position="21"/>
    </location>
</feature>